<evidence type="ECO:0000313" key="1">
    <source>
        <dbReference type="EMBL" id="MFB0834673.1"/>
    </source>
</evidence>
<reference evidence="1 2" key="1">
    <citation type="submission" date="2024-09" db="EMBL/GenBank/DDBJ databases">
        <authorList>
            <person name="Salinas-Garcia M.A."/>
            <person name="Prieme A."/>
        </authorList>
    </citation>
    <scope>NUCLEOTIDE SEQUENCE [LARGE SCALE GENOMIC DNA]</scope>
    <source>
        <strain evidence="1 2">DSM 21081</strain>
    </source>
</reference>
<dbReference type="RefSeq" id="WP_373971842.1">
    <property type="nucleotide sequence ID" value="NZ_JBHDLJ010000005.1"/>
</dbReference>
<name>A0ABV4UNY3_9MICC</name>
<dbReference type="EMBL" id="JBHDLJ010000005">
    <property type="protein sequence ID" value="MFB0834673.1"/>
    <property type="molecule type" value="Genomic_DNA"/>
</dbReference>
<protein>
    <submittedName>
        <fullName evidence="1">Uracil-DNA glycosylase</fullName>
    </submittedName>
</protein>
<evidence type="ECO:0000313" key="2">
    <source>
        <dbReference type="Proteomes" id="UP001575652"/>
    </source>
</evidence>
<comment type="caution">
    <text evidence="1">The sequence shown here is derived from an EMBL/GenBank/DDBJ whole genome shotgun (WGS) entry which is preliminary data.</text>
</comment>
<accession>A0ABV4UNY3</accession>
<organism evidence="1 2">
    <name type="scientific">Arthrobacter halodurans</name>
    <dbReference type="NCBI Taxonomy" id="516699"/>
    <lineage>
        <taxon>Bacteria</taxon>
        <taxon>Bacillati</taxon>
        <taxon>Actinomycetota</taxon>
        <taxon>Actinomycetes</taxon>
        <taxon>Micrococcales</taxon>
        <taxon>Micrococcaceae</taxon>
        <taxon>Arthrobacter</taxon>
    </lineage>
</organism>
<sequence>MDSTDYQQAQLARIHDENIAPVTELCLQLREKRPESPVPFVDPVHDVDEARIISLLIAPGAGTASGFLSLENDDDTAERLAEVYDAAGLQPRHGIPWNAYPWQLPEGQKLVLTPEQVHDGIRPLRQFLEIVYRASAVVAHGSGAHKVMAAFAKAGGDRILSERVIKVYKVDSPGPMGSVGSAAHKSRKFDEMVAAYADAMGGVGLPSKGR</sequence>
<gene>
    <name evidence="1" type="ORF">ACETWP_08745</name>
</gene>
<dbReference type="Proteomes" id="UP001575652">
    <property type="component" value="Unassembled WGS sequence"/>
</dbReference>
<keyword evidence="2" id="KW-1185">Reference proteome</keyword>
<proteinExistence type="predicted"/>